<reference evidence="2" key="2">
    <citation type="journal article" date="2015" name="Data Brief">
        <title>Shoot transcriptome of the giant reed, Arundo donax.</title>
        <authorList>
            <person name="Barrero R.A."/>
            <person name="Guerrero F.D."/>
            <person name="Moolhuijzen P."/>
            <person name="Goolsby J.A."/>
            <person name="Tidwell J."/>
            <person name="Bellgard S.E."/>
            <person name="Bellgard M.I."/>
        </authorList>
    </citation>
    <scope>NUCLEOTIDE SEQUENCE</scope>
    <source>
        <tissue evidence="2">Shoot tissue taken approximately 20 cm above the soil surface</tissue>
    </source>
</reference>
<feature type="transmembrane region" description="Helical" evidence="1">
    <location>
        <begin position="20"/>
        <end position="40"/>
    </location>
</feature>
<organism evidence="2">
    <name type="scientific">Arundo donax</name>
    <name type="common">Giant reed</name>
    <name type="synonym">Donax arundinaceus</name>
    <dbReference type="NCBI Taxonomy" id="35708"/>
    <lineage>
        <taxon>Eukaryota</taxon>
        <taxon>Viridiplantae</taxon>
        <taxon>Streptophyta</taxon>
        <taxon>Embryophyta</taxon>
        <taxon>Tracheophyta</taxon>
        <taxon>Spermatophyta</taxon>
        <taxon>Magnoliopsida</taxon>
        <taxon>Liliopsida</taxon>
        <taxon>Poales</taxon>
        <taxon>Poaceae</taxon>
        <taxon>PACMAD clade</taxon>
        <taxon>Arundinoideae</taxon>
        <taxon>Arundineae</taxon>
        <taxon>Arundo</taxon>
    </lineage>
</organism>
<sequence length="44" mass="5070">MENMHCYPYYCSVQPCPYTMLVFAFNLCFFNMLANFLGGLNASC</sequence>
<evidence type="ECO:0000313" key="2">
    <source>
        <dbReference type="EMBL" id="JAD66047.1"/>
    </source>
</evidence>
<name>A0A0A9C3E5_ARUDO</name>
<proteinExistence type="predicted"/>
<keyword evidence="1" id="KW-0472">Membrane</keyword>
<reference evidence="2" key="1">
    <citation type="submission" date="2014-09" db="EMBL/GenBank/DDBJ databases">
        <authorList>
            <person name="Magalhaes I.L.F."/>
            <person name="Oliveira U."/>
            <person name="Santos F.R."/>
            <person name="Vidigal T.H.D.A."/>
            <person name="Brescovit A.D."/>
            <person name="Santos A.J."/>
        </authorList>
    </citation>
    <scope>NUCLEOTIDE SEQUENCE</scope>
    <source>
        <tissue evidence="2">Shoot tissue taken approximately 20 cm above the soil surface</tissue>
    </source>
</reference>
<dbReference type="EMBL" id="GBRH01231848">
    <property type="protein sequence ID" value="JAD66047.1"/>
    <property type="molecule type" value="Transcribed_RNA"/>
</dbReference>
<keyword evidence="1" id="KW-0812">Transmembrane</keyword>
<protein>
    <submittedName>
        <fullName evidence="2">Uncharacterized protein</fullName>
    </submittedName>
</protein>
<accession>A0A0A9C3E5</accession>
<keyword evidence="1" id="KW-1133">Transmembrane helix</keyword>
<dbReference type="AlphaFoldDB" id="A0A0A9C3E5"/>
<evidence type="ECO:0000256" key="1">
    <source>
        <dbReference type="SAM" id="Phobius"/>
    </source>
</evidence>